<dbReference type="EMBL" id="CM023484">
    <property type="protein sequence ID" value="KAH6933425.1"/>
    <property type="molecule type" value="Genomic_DNA"/>
</dbReference>
<keyword evidence="2" id="KW-1185">Reference proteome</keyword>
<sequence length="162" mass="18152">MPDFYESETWFTPEAPTEPQSDGGEDVDDFSDSSLSMYEDDSDYDEEYEGVGYLVTHTVRQLDTSAQQVVEQIQFEDFAGEVFVDDESSDEMFAEDEYGDEAKCDEEPPPDAECNSGDAIQPVEELGGHGGLFVEELEVTTVETVIAARVTRPDRFTCRRAQ</sequence>
<organism evidence="1 2">
    <name type="scientific">Hyalomma asiaticum</name>
    <name type="common">Tick</name>
    <dbReference type="NCBI Taxonomy" id="266040"/>
    <lineage>
        <taxon>Eukaryota</taxon>
        <taxon>Metazoa</taxon>
        <taxon>Ecdysozoa</taxon>
        <taxon>Arthropoda</taxon>
        <taxon>Chelicerata</taxon>
        <taxon>Arachnida</taxon>
        <taxon>Acari</taxon>
        <taxon>Parasitiformes</taxon>
        <taxon>Ixodida</taxon>
        <taxon>Ixodoidea</taxon>
        <taxon>Ixodidae</taxon>
        <taxon>Hyalomminae</taxon>
        <taxon>Hyalomma</taxon>
    </lineage>
</organism>
<name>A0ACB7SFU7_HYAAI</name>
<reference evidence="1" key="1">
    <citation type="submission" date="2020-05" db="EMBL/GenBank/DDBJ databases">
        <title>Large-scale comparative analyses of tick genomes elucidate their genetic diversity and vector capacities.</title>
        <authorList>
            <person name="Jia N."/>
            <person name="Wang J."/>
            <person name="Shi W."/>
            <person name="Du L."/>
            <person name="Sun Y."/>
            <person name="Zhan W."/>
            <person name="Jiang J."/>
            <person name="Wang Q."/>
            <person name="Zhang B."/>
            <person name="Ji P."/>
            <person name="Sakyi L.B."/>
            <person name="Cui X."/>
            <person name="Yuan T."/>
            <person name="Jiang B."/>
            <person name="Yang W."/>
            <person name="Lam T.T.-Y."/>
            <person name="Chang Q."/>
            <person name="Ding S."/>
            <person name="Wang X."/>
            <person name="Zhu J."/>
            <person name="Ruan X."/>
            <person name="Zhao L."/>
            <person name="Wei J."/>
            <person name="Que T."/>
            <person name="Du C."/>
            <person name="Cheng J."/>
            <person name="Dai P."/>
            <person name="Han X."/>
            <person name="Huang E."/>
            <person name="Gao Y."/>
            <person name="Liu J."/>
            <person name="Shao H."/>
            <person name="Ye R."/>
            <person name="Li L."/>
            <person name="Wei W."/>
            <person name="Wang X."/>
            <person name="Wang C."/>
            <person name="Yang T."/>
            <person name="Huo Q."/>
            <person name="Li W."/>
            <person name="Guo W."/>
            <person name="Chen H."/>
            <person name="Zhou L."/>
            <person name="Ni X."/>
            <person name="Tian J."/>
            <person name="Zhou Y."/>
            <person name="Sheng Y."/>
            <person name="Liu T."/>
            <person name="Pan Y."/>
            <person name="Xia L."/>
            <person name="Li J."/>
            <person name="Zhao F."/>
            <person name="Cao W."/>
        </authorList>
    </citation>
    <scope>NUCLEOTIDE SEQUENCE</scope>
    <source>
        <strain evidence="1">Hyas-2018</strain>
    </source>
</reference>
<accession>A0ACB7SFU7</accession>
<evidence type="ECO:0000313" key="2">
    <source>
        <dbReference type="Proteomes" id="UP000821845"/>
    </source>
</evidence>
<gene>
    <name evidence="1" type="ORF">HPB50_014803</name>
</gene>
<dbReference type="Proteomes" id="UP000821845">
    <property type="component" value="Chromosome 4"/>
</dbReference>
<comment type="caution">
    <text evidence="1">The sequence shown here is derived from an EMBL/GenBank/DDBJ whole genome shotgun (WGS) entry which is preliminary data.</text>
</comment>
<proteinExistence type="predicted"/>
<protein>
    <submittedName>
        <fullName evidence="1">Uncharacterized protein</fullName>
    </submittedName>
</protein>
<evidence type="ECO:0000313" key="1">
    <source>
        <dbReference type="EMBL" id="KAH6933425.1"/>
    </source>
</evidence>